<evidence type="ECO:0000256" key="1">
    <source>
        <dbReference type="PROSITE-ProRule" id="PRU00267"/>
    </source>
</evidence>
<dbReference type="HOGENOM" id="CLU_994187_0_0_1"/>
<sequence length="280" mass="31775">MLSLLSARSALRLACGTLSRPAAASPFSRVTVFPSFRTFLTTTTVREPAAKAKSTTKSASPTKSKTKRTTAKATRATATKKSSTKVNKTTSATKRVKKTKPKEKKVKKFDRKLMTPPKHHGRSAYVVFLRQFMKDRKQQDKDIDVKVLLKQAVQEWQSMSETQKQTYAEPVQANKEDWERRYEAWYRALPSGYLRQINLKRKEKGKVVLRRPKGMRGPARAGYIYFYRDYRQTTAAANMTMAETASSAGKAWNALSQAERGKYNERAREAVAEFQKSQSA</sequence>
<feature type="DNA-binding region" description="HMG box" evidence="1">
    <location>
        <begin position="118"/>
        <end position="186"/>
    </location>
</feature>
<dbReference type="CDD" id="cd00084">
    <property type="entry name" value="HMG-box_SF"/>
    <property type="match status" value="1"/>
</dbReference>
<feature type="compositionally biased region" description="Basic residues" evidence="2">
    <location>
        <begin position="94"/>
        <end position="106"/>
    </location>
</feature>
<feature type="DNA-binding region" description="HMG box" evidence="1">
    <location>
        <begin position="216"/>
        <end position="280"/>
    </location>
</feature>
<keyword evidence="5" id="KW-1185">Reference proteome</keyword>
<feature type="domain" description="HMG box" evidence="3">
    <location>
        <begin position="216"/>
        <end position="280"/>
    </location>
</feature>
<dbReference type="AlphaFoldDB" id="A0A0D0B2R8"/>
<dbReference type="InterPro" id="IPR009071">
    <property type="entry name" value="HMG_box_dom"/>
</dbReference>
<feature type="domain" description="HMG box" evidence="3">
    <location>
        <begin position="118"/>
        <end position="186"/>
    </location>
</feature>
<dbReference type="EMBL" id="KN834791">
    <property type="protein sequence ID" value="KIK57450.1"/>
    <property type="molecule type" value="Genomic_DNA"/>
</dbReference>
<feature type="compositionally biased region" description="Low complexity" evidence="2">
    <location>
        <begin position="51"/>
        <end position="63"/>
    </location>
</feature>
<reference evidence="4 5" key="1">
    <citation type="submission" date="2014-04" db="EMBL/GenBank/DDBJ databases">
        <title>Evolutionary Origins and Diversification of the Mycorrhizal Mutualists.</title>
        <authorList>
            <consortium name="DOE Joint Genome Institute"/>
            <consortium name="Mycorrhizal Genomics Consortium"/>
            <person name="Kohler A."/>
            <person name="Kuo A."/>
            <person name="Nagy L.G."/>
            <person name="Floudas D."/>
            <person name="Copeland A."/>
            <person name="Barry K.W."/>
            <person name="Cichocki N."/>
            <person name="Veneault-Fourrey C."/>
            <person name="LaButti K."/>
            <person name="Lindquist E.A."/>
            <person name="Lipzen A."/>
            <person name="Lundell T."/>
            <person name="Morin E."/>
            <person name="Murat C."/>
            <person name="Riley R."/>
            <person name="Ohm R."/>
            <person name="Sun H."/>
            <person name="Tunlid A."/>
            <person name="Henrissat B."/>
            <person name="Grigoriev I.V."/>
            <person name="Hibbett D.S."/>
            <person name="Martin F."/>
        </authorList>
    </citation>
    <scope>NUCLEOTIDE SEQUENCE [LARGE SCALE GENOMIC DNA]</scope>
    <source>
        <strain evidence="4 5">FD-317 M1</strain>
    </source>
</reference>
<dbReference type="Gene3D" id="1.10.30.10">
    <property type="entry name" value="High mobility group box domain"/>
    <property type="match status" value="2"/>
</dbReference>
<dbReference type="OrthoDB" id="1919336at2759"/>
<evidence type="ECO:0000313" key="5">
    <source>
        <dbReference type="Proteomes" id="UP000053593"/>
    </source>
</evidence>
<dbReference type="GO" id="GO:0005634">
    <property type="term" value="C:nucleus"/>
    <property type="evidence" value="ECO:0007669"/>
    <property type="project" value="UniProtKB-UniRule"/>
</dbReference>
<name>A0A0D0B2R8_9AGAR</name>
<keyword evidence="1" id="KW-0238">DNA-binding</keyword>
<dbReference type="SMART" id="SM00398">
    <property type="entry name" value="HMG"/>
    <property type="match status" value="2"/>
</dbReference>
<evidence type="ECO:0000256" key="2">
    <source>
        <dbReference type="SAM" id="MobiDB-lite"/>
    </source>
</evidence>
<keyword evidence="1" id="KW-0539">Nucleus</keyword>
<protein>
    <recommendedName>
        <fullName evidence="3">HMG box domain-containing protein</fullName>
    </recommendedName>
</protein>
<dbReference type="Pfam" id="PF00505">
    <property type="entry name" value="HMG_box"/>
    <property type="match status" value="1"/>
</dbReference>
<dbReference type="Proteomes" id="UP000053593">
    <property type="component" value="Unassembled WGS sequence"/>
</dbReference>
<evidence type="ECO:0000313" key="4">
    <source>
        <dbReference type="EMBL" id="KIK57450.1"/>
    </source>
</evidence>
<dbReference type="InterPro" id="IPR036910">
    <property type="entry name" value="HMG_box_dom_sf"/>
</dbReference>
<gene>
    <name evidence="4" type="ORF">GYMLUDRAFT_263189</name>
</gene>
<organism evidence="4 5">
    <name type="scientific">Collybiopsis luxurians FD-317 M1</name>
    <dbReference type="NCBI Taxonomy" id="944289"/>
    <lineage>
        <taxon>Eukaryota</taxon>
        <taxon>Fungi</taxon>
        <taxon>Dikarya</taxon>
        <taxon>Basidiomycota</taxon>
        <taxon>Agaricomycotina</taxon>
        <taxon>Agaricomycetes</taxon>
        <taxon>Agaricomycetidae</taxon>
        <taxon>Agaricales</taxon>
        <taxon>Marasmiineae</taxon>
        <taxon>Omphalotaceae</taxon>
        <taxon>Collybiopsis</taxon>
        <taxon>Collybiopsis luxurians</taxon>
    </lineage>
</organism>
<dbReference type="GO" id="GO:0003677">
    <property type="term" value="F:DNA binding"/>
    <property type="evidence" value="ECO:0007669"/>
    <property type="project" value="UniProtKB-UniRule"/>
</dbReference>
<feature type="compositionally biased region" description="Low complexity" evidence="2">
    <location>
        <begin position="71"/>
        <end position="93"/>
    </location>
</feature>
<dbReference type="Pfam" id="PF09011">
    <property type="entry name" value="HMG_box_2"/>
    <property type="match status" value="1"/>
</dbReference>
<feature type="region of interest" description="Disordered" evidence="2">
    <location>
        <begin position="47"/>
        <end position="106"/>
    </location>
</feature>
<dbReference type="PANTHER" id="PTHR47658">
    <property type="entry name" value="HIGH MOBILITY GROUP B PROTEIN 12-RELATED"/>
    <property type="match status" value="1"/>
</dbReference>
<dbReference type="SUPFAM" id="SSF47095">
    <property type="entry name" value="HMG-box"/>
    <property type="match status" value="2"/>
</dbReference>
<dbReference type="PROSITE" id="PS50118">
    <property type="entry name" value="HMG_BOX_2"/>
    <property type="match status" value="2"/>
</dbReference>
<evidence type="ECO:0000259" key="3">
    <source>
        <dbReference type="PROSITE" id="PS50118"/>
    </source>
</evidence>
<proteinExistence type="predicted"/>
<accession>A0A0D0B2R8</accession>